<dbReference type="AlphaFoldDB" id="A0AAE0ZQB8"/>
<feature type="non-terminal residue" evidence="1">
    <location>
        <position position="1"/>
    </location>
</feature>
<organism evidence="1 2">
    <name type="scientific">Elysia crispata</name>
    <name type="common">lettuce slug</name>
    <dbReference type="NCBI Taxonomy" id="231223"/>
    <lineage>
        <taxon>Eukaryota</taxon>
        <taxon>Metazoa</taxon>
        <taxon>Spiralia</taxon>
        <taxon>Lophotrochozoa</taxon>
        <taxon>Mollusca</taxon>
        <taxon>Gastropoda</taxon>
        <taxon>Heterobranchia</taxon>
        <taxon>Euthyneura</taxon>
        <taxon>Panpulmonata</taxon>
        <taxon>Sacoglossa</taxon>
        <taxon>Placobranchoidea</taxon>
        <taxon>Plakobranchidae</taxon>
        <taxon>Elysia</taxon>
    </lineage>
</organism>
<gene>
    <name evidence="1" type="ORF">RRG08_033401</name>
</gene>
<reference evidence="1" key="1">
    <citation type="journal article" date="2023" name="G3 (Bethesda)">
        <title>A reference genome for the long-term kleptoplast-retaining sea slug Elysia crispata morphotype clarki.</title>
        <authorList>
            <person name="Eastman K.E."/>
            <person name="Pendleton A.L."/>
            <person name="Shaikh M.A."/>
            <person name="Suttiyut T."/>
            <person name="Ogas R."/>
            <person name="Tomko P."/>
            <person name="Gavelis G."/>
            <person name="Widhalm J.R."/>
            <person name="Wisecaver J.H."/>
        </authorList>
    </citation>
    <scope>NUCLEOTIDE SEQUENCE</scope>
    <source>
        <strain evidence="1">ECLA1</strain>
    </source>
</reference>
<evidence type="ECO:0000313" key="1">
    <source>
        <dbReference type="EMBL" id="KAK3773619.1"/>
    </source>
</evidence>
<evidence type="ECO:0000313" key="2">
    <source>
        <dbReference type="Proteomes" id="UP001283361"/>
    </source>
</evidence>
<proteinExistence type="predicted"/>
<dbReference type="Proteomes" id="UP001283361">
    <property type="component" value="Unassembled WGS sequence"/>
</dbReference>
<comment type="caution">
    <text evidence="1">The sequence shown here is derived from an EMBL/GenBank/DDBJ whole genome shotgun (WGS) entry which is preliminary data.</text>
</comment>
<sequence>FWELGASRDTVGPKSGNARYICNITVNVPGTGSQLETASDLSLEALDTSVTLHKCSGKWEPARDTVGLKSGSAGYICNITVNVLGSGSQLETPSDFVWKRWIHL</sequence>
<dbReference type="EMBL" id="JAWDGP010003530">
    <property type="protein sequence ID" value="KAK3773619.1"/>
    <property type="molecule type" value="Genomic_DNA"/>
</dbReference>
<name>A0AAE0ZQB8_9GAST</name>
<keyword evidence="2" id="KW-1185">Reference proteome</keyword>
<protein>
    <submittedName>
        <fullName evidence="1">Uncharacterized protein</fullName>
    </submittedName>
</protein>
<accession>A0AAE0ZQB8</accession>